<comment type="function">
    <text evidence="6">Non catalytic subunit of RNase H2, an endonuclease that specifically degrades the RNA of RNA:DNA hybrids. Participates in DNA replication, possibly by mediating the removal of lagging-strand Okazaki fragment RNA primers during DNA replication. Mediates the excision of single ribonucleotides from DNA:RNA duplexes.</text>
</comment>
<feature type="compositionally biased region" description="Basic and acidic residues" evidence="8">
    <location>
        <begin position="214"/>
        <end position="225"/>
    </location>
</feature>
<evidence type="ECO:0000256" key="7">
    <source>
        <dbReference type="ARBA" id="ARBA00033464"/>
    </source>
</evidence>
<evidence type="ECO:0000259" key="9">
    <source>
        <dbReference type="Pfam" id="PF09468"/>
    </source>
</evidence>
<feature type="domain" description="Rnh202 triple barrel" evidence="10">
    <location>
        <begin position="25"/>
        <end position="92"/>
    </location>
</feature>
<dbReference type="Gene3D" id="2.20.25.530">
    <property type="match status" value="1"/>
</dbReference>
<evidence type="ECO:0000313" key="12">
    <source>
        <dbReference type="Proteomes" id="UP001181693"/>
    </source>
</evidence>
<evidence type="ECO:0000256" key="5">
    <source>
        <dbReference type="ARBA" id="ARBA00023242"/>
    </source>
</evidence>
<dbReference type="FunFam" id="2.20.25.530:FF:000001">
    <property type="entry name" value="Ribonuclease H2 subunit B"/>
    <property type="match status" value="1"/>
</dbReference>
<evidence type="ECO:0000259" key="10">
    <source>
        <dbReference type="Pfam" id="PF17745"/>
    </source>
</evidence>
<dbReference type="GO" id="GO:0006401">
    <property type="term" value="P:RNA catabolic process"/>
    <property type="evidence" value="ECO:0007669"/>
    <property type="project" value="TreeGrafter"/>
</dbReference>
<dbReference type="Pfam" id="PF09468">
    <property type="entry name" value="RNase_H2-Ydr279"/>
    <property type="match status" value="1"/>
</dbReference>
<evidence type="ECO:0000256" key="8">
    <source>
        <dbReference type="SAM" id="MobiDB-lite"/>
    </source>
</evidence>
<name>A0AAV3B838_PYXAD</name>
<dbReference type="GO" id="GO:0032299">
    <property type="term" value="C:ribonuclease H2 complex"/>
    <property type="evidence" value="ECO:0007669"/>
    <property type="project" value="InterPro"/>
</dbReference>
<evidence type="ECO:0000256" key="6">
    <source>
        <dbReference type="ARBA" id="ARBA00024778"/>
    </source>
</evidence>
<protein>
    <recommendedName>
        <fullName evidence="4">Ribonuclease H2 subunit B</fullName>
    </recommendedName>
    <alternativeName>
        <fullName evidence="7">Ribonuclease HI subunit B</fullName>
    </alternativeName>
</protein>
<feature type="domain" description="Ribonuclease H2 subunit B wHTH" evidence="9">
    <location>
        <begin position="95"/>
        <end position="168"/>
    </location>
</feature>
<comment type="subunit">
    <text evidence="3">The RNase H2 complex is a heterotrimer composed of the catalytic subunit RNASEH2A and the non-catalytic subunits RNASEH2B and RNASEH2C.</text>
</comment>
<feature type="region of interest" description="Disordered" evidence="8">
    <location>
        <begin position="196"/>
        <end position="247"/>
    </location>
</feature>
<organism evidence="11 12">
    <name type="scientific">Pyxicephalus adspersus</name>
    <name type="common">African bullfrog</name>
    <dbReference type="NCBI Taxonomy" id="30357"/>
    <lineage>
        <taxon>Eukaryota</taxon>
        <taxon>Metazoa</taxon>
        <taxon>Chordata</taxon>
        <taxon>Craniata</taxon>
        <taxon>Vertebrata</taxon>
        <taxon>Euteleostomi</taxon>
        <taxon>Amphibia</taxon>
        <taxon>Batrachia</taxon>
        <taxon>Anura</taxon>
        <taxon>Neobatrachia</taxon>
        <taxon>Ranoidea</taxon>
        <taxon>Pyxicephalidae</taxon>
        <taxon>Pyxicephalinae</taxon>
        <taxon>Pyxicephalus</taxon>
    </lineage>
</organism>
<dbReference type="Pfam" id="PF17745">
    <property type="entry name" value="Ydr279_N"/>
    <property type="match status" value="1"/>
</dbReference>
<dbReference type="AlphaFoldDB" id="A0AAV3B838"/>
<dbReference type="EMBL" id="DYDO01000001">
    <property type="protein sequence ID" value="DBA32565.1"/>
    <property type="molecule type" value="Genomic_DNA"/>
</dbReference>
<dbReference type="InterPro" id="IPR041195">
    <property type="entry name" value="Rnh202_N"/>
</dbReference>
<proteinExistence type="inferred from homology"/>
<evidence type="ECO:0000256" key="4">
    <source>
        <dbReference type="ARBA" id="ARBA00019062"/>
    </source>
</evidence>
<reference evidence="11" key="1">
    <citation type="thesis" date="2020" institute="ProQuest LLC" country="789 East Eisenhower Parkway, Ann Arbor, MI, USA">
        <title>Comparative Genomics and Chromosome Evolution.</title>
        <authorList>
            <person name="Mudd A.B."/>
        </authorList>
    </citation>
    <scope>NUCLEOTIDE SEQUENCE</scope>
    <source>
        <strain evidence="11">1538</strain>
        <tissue evidence="11">Blood</tissue>
    </source>
</reference>
<dbReference type="CDD" id="cd09270">
    <property type="entry name" value="RNase_H2-B"/>
    <property type="match status" value="1"/>
</dbReference>
<dbReference type="GO" id="GO:0005654">
    <property type="term" value="C:nucleoplasm"/>
    <property type="evidence" value="ECO:0007669"/>
    <property type="project" value="TreeGrafter"/>
</dbReference>
<dbReference type="PANTHER" id="PTHR13383">
    <property type="entry name" value="RIBONUCLEASE H2 SUBUNIT B"/>
    <property type="match status" value="1"/>
</dbReference>
<accession>A0AAV3B838</accession>
<comment type="subcellular location">
    <subcellularLocation>
        <location evidence="1">Nucleus</location>
    </subcellularLocation>
</comment>
<evidence type="ECO:0000256" key="2">
    <source>
        <dbReference type="ARBA" id="ARBA00009823"/>
    </source>
</evidence>
<dbReference type="InterPro" id="IPR040456">
    <property type="entry name" value="RNase_H2_suB"/>
</dbReference>
<evidence type="ECO:0000313" key="11">
    <source>
        <dbReference type="EMBL" id="DBA32565.1"/>
    </source>
</evidence>
<keyword evidence="12" id="KW-1185">Reference proteome</keyword>
<keyword evidence="5" id="KW-0539">Nucleus</keyword>
<feature type="compositionally biased region" description="Low complexity" evidence="8">
    <location>
        <begin position="226"/>
        <end position="240"/>
    </location>
</feature>
<dbReference type="Proteomes" id="UP001181693">
    <property type="component" value="Unassembled WGS sequence"/>
</dbReference>
<gene>
    <name evidence="11" type="ORF">GDO54_000347</name>
</gene>
<dbReference type="InterPro" id="IPR019024">
    <property type="entry name" value="RNase_H2_suB_wHTH"/>
</dbReference>
<comment type="similarity">
    <text evidence="2">Belongs to the RNase H2 subunit B family.</text>
</comment>
<evidence type="ECO:0000256" key="3">
    <source>
        <dbReference type="ARBA" id="ARBA00011277"/>
    </source>
</evidence>
<sequence length="269" mass="30816">MMSRKKKAGDVQADQWVLIAPETLKDDAKKPSGKTLFAKLRSPLTEKGTMFLFINSTQQICELKAFQEEYRSWFIGQTVQQDGRLLYATPVDPLFLVLYYLIKADKEQGKFQPAEQIVVDEDFPSCNLLLQCTQVEQSLHHVTEEKEIGSKKFYKYSKEKTLAWLKKKDYLRYAHGLISEYIAEELRTELSKYLNLPDISSPTPEPPTKKRKISDKPVEAEEDYTKFNSSSTKKTNSKMTAAQKSLAKVDKTGMKNISSFFSPKGKSKK</sequence>
<dbReference type="Gene3D" id="1.10.20.120">
    <property type="match status" value="1"/>
</dbReference>
<evidence type="ECO:0000256" key="1">
    <source>
        <dbReference type="ARBA" id="ARBA00004123"/>
    </source>
</evidence>
<comment type="caution">
    <text evidence="11">The sequence shown here is derived from an EMBL/GenBank/DDBJ whole genome shotgun (WGS) entry which is preliminary data.</text>
</comment>
<dbReference type="PANTHER" id="PTHR13383:SF11">
    <property type="entry name" value="RIBONUCLEASE H2 SUBUNIT B"/>
    <property type="match status" value="1"/>
</dbReference>